<feature type="transmembrane region" description="Helical" evidence="5">
    <location>
        <begin position="380"/>
        <end position="399"/>
    </location>
</feature>
<sequence>MNKLLNHLRIRSERLYITLKTFFKWLLLSGITGICCGVIGSLFHLCMEFATEFRTGHSFMVYFLPVAGLVIVFLYSICGLKNDPGTNIIITSIRTEGKIPVRMAPLIFISAFITHLFGGSAGREGAALQIGGGLSAEIARILKMDERNGNLLVMCGMSGLFSALFGTPVTATFFAMEVISVGVFYYSAIVPCFFSAAVALGISHLFGIVPVTYKVVIPDISVTNIAFAMILGVGTALLSIVFCYSLHKLSKLLSAKIKNNYIRIFVCGCAIVILTAVFGTDYNGAGMNIIGDAMSGTTRPEAFALKLLFTVITIAGGYKGGEIVPSFFIGATFGNLFGTLVGLPPQFTAALGLVSLFCGVVNCPVTSLLLSIELFGGEGIIFFAAACSVSYILSGYYGLYTGQKIMYSKLHSKYINRHTK</sequence>
<dbReference type="EMBL" id="CZBY01000012">
    <property type="protein sequence ID" value="CUQ88012.1"/>
    <property type="molecule type" value="Genomic_DNA"/>
</dbReference>
<comment type="subcellular location">
    <subcellularLocation>
        <location evidence="1">Membrane</location>
        <topology evidence="1">Multi-pass membrane protein</topology>
    </subcellularLocation>
</comment>
<accession>A0A174ZPU6</accession>
<protein>
    <submittedName>
        <fullName evidence="6">H(+)/Cl(-) exchange transporter ClcA</fullName>
    </submittedName>
</protein>
<feature type="transmembrane region" description="Helical" evidence="5">
    <location>
        <begin position="183"/>
        <end position="206"/>
    </location>
</feature>
<feature type="transmembrane region" description="Helical" evidence="5">
    <location>
        <begin position="323"/>
        <end position="343"/>
    </location>
</feature>
<feature type="transmembrane region" description="Helical" evidence="5">
    <location>
        <begin position="261"/>
        <end position="279"/>
    </location>
</feature>
<keyword evidence="2 5" id="KW-0812">Transmembrane</keyword>
<evidence type="ECO:0000313" key="7">
    <source>
        <dbReference type="Proteomes" id="UP000095662"/>
    </source>
</evidence>
<dbReference type="InterPro" id="IPR001807">
    <property type="entry name" value="ClC"/>
</dbReference>
<feature type="transmembrane region" description="Helical" evidence="5">
    <location>
        <begin position="350"/>
        <end position="374"/>
    </location>
</feature>
<evidence type="ECO:0000256" key="3">
    <source>
        <dbReference type="ARBA" id="ARBA00022989"/>
    </source>
</evidence>
<feature type="transmembrane region" description="Helical" evidence="5">
    <location>
        <begin position="151"/>
        <end position="176"/>
    </location>
</feature>
<evidence type="ECO:0000256" key="2">
    <source>
        <dbReference type="ARBA" id="ARBA00022692"/>
    </source>
</evidence>
<dbReference type="Gene3D" id="1.10.3080.10">
    <property type="entry name" value="Clc chloride channel"/>
    <property type="match status" value="1"/>
</dbReference>
<feature type="transmembrane region" description="Helical" evidence="5">
    <location>
        <begin position="226"/>
        <end position="249"/>
    </location>
</feature>
<evidence type="ECO:0000256" key="1">
    <source>
        <dbReference type="ARBA" id="ARBA00004141"/>
    </source>
</evidence>
<organism evidence="6 7">
    <name type="scientific">[Eubacterium] siraeum</name>
    <dbReference type="NCBI Taxonomy" id="39492"/>
    <lineage>
        <taxon>Bacteria</taxon>
        <taxon>Bacillati</taxon>
        <taxon>Bacillota</taxon>
        <taxon>Clostridia</taxon>
        <taxon>Eubacteriales</taxon>
        <taxon>Oscillospiraceae</taxon>
        <taxon>Oscillospiraceae incertae sedis</taxon>
    </lineage>
</organism>
<proteinExistence type="predicted"/>
<keyword evidence="4 5" id="KW-0472">Membrane</keyword>
<dbReference type="STRING" id="39492.ERS852540_01638"/>
<dbReference type="Pfam" id="PF00654">
    <property type="entry name" value="Voltage_CLC"/>
    <property type="match status" value="1"/>
</dbReference>
<evidence type="ECO:0000256" key="5">
    <source>
        <dbReference type="SAM" id="Phobius"/>
    </source>
</evidence>
<dbReference type="GO" id="GO:0016020">
    <property type="term" value="C:membrane"/>
    <property type="evidence" value="ECO:0007669"/>
    <property type="project" value="UniProtKB-SubCell"/>
</dbReference>
<dbReference type="OrthoDB" id="9767361at2"/>
<name>A0A174ZPU6_9FIRM</name>
<dbReference type="GO" id="GO:0015108">
    <property type="term" value="F:chloride transmembrane transporter activity"/>
    <property type="evidence" value="ECO:0007669"/>
    <property type="project" value="InterPro"/>
</dbReference>
<dbReference type="AlphaFoldDB" id="A0A174ZPU6"/>
<feature type="transmembrane region" description="Helical" evidence="5">
    <location>
        <begin position="57"/>
        <end position="78"/>
    </location>
</feature>
<dbReference type="SUPFAM" id="SSF81340">
    <property type="entry name" value="Clc chloride channel"/>
    <property type="match status" value="1"/>
</dbReference>
<dbReference type="InterPro" id="IPR050368">
    <property type="entry name" value="ClC-type_chloride_channel"/>
</dbReference>
<feature type="transmembrane region" description="Helical" evidence="5">
    <location>
        <begin position="99"/>
        <end position="118"/>
    </location>
</feature>
<gene>
    <name evidence="6" type="primary">clcA</name>
    <name evidence="6" type="ORF">ERS852540_01638</name>
</gene>
<feature type="transmembrane region" description="Helical" evidence="5">
    <location>
        <begin position="21"/>
        <end position="45"/>
    </location>
</feature>
<evidence type="ECO:0000256" key="4">
    <source>
        <dbReference type="ARBA" id="ARBA00023136"/>
    </source>
</evidence>
<evidence type="ECO:0000313" key="6">
    <source>
        <dbReference type="EMBL" id="CUQ88012.1"/>
    </source>
</evidence>
<dbReference type="InterPro" id="IPR014743">
    <property type="entry name" value="Cl-channel_core"/>
</dbReference>
<dbReference type="PANTHER" id="PTHR43427">
    <property type="entry name" value="CHLORIDE CHANNEL PROTEIN CLC-E"/>
    <property type="match status" value="1"/>
</dbReference>
<dbReference type="Proteomes" id="UP000095662">
    <property type="component" value="Unassembled WGS sequence"/>
</dbReference>
<keyword evidence="3 5" id="KW-1133">Transmembrane helix</keyword>
<dbReference type="PANTHER" id="PTHR43427:SF12">
    <property type="entry name" value="CHLORIDE TRANSPORTER"/>
    <property type="match status" value="1"/>
</dbReference>
<reference evidence="6 7" key="1">
    <citation type="submission" date="2015-09" db="EMBL/GenBank/DDBJ databases">
        <authorList>
            <consortium name="Pathogen Informatics"/>
        </authorList>
    </citation>
    <scope>NUCLEOTIDE SEQUENCE [LARGE SCALE GENOMIC DNA]</scope>
    <source>
        <strain evidence="6 7">2789STDY5834928</strain>
    </source>
</reference>